<dbReference type="AlphaFoldDB" id="A0A848CWU7"/>
<protein>
    <submittedName>
        <fullName evidence="1">Uncharacterized protein</fullName>
    </submittedName>
</protein>
<evidence type="ECO:0000313" key="2">
    <source>
        <dbReference type="Proteomes" id="UP000561326"/>
    </source>
</evidence>
<gene>
    <name evidence="1" type="ORF">HF838_18515</name>
</gene>
<accession>A0A848CWU7</accession>
<name>A0A848CWU7_ANEAE</name>
<dbReference type="EMBL" id="JABAGO010000042">
    <property type="protein sequence ID" value="NMF00224.1"/>
    <property type="molecule type" value="Genomic_DNA"/>
</dbReference>
<evidence type="ECO:0000313" key="1">
    <source>
        <dbReference type="EMBL" id="NMF00224.1"/>
    </source>
</evidence>
<dbReference type="Proteomes" id="UP000561326">
    <property type="component" value="Unassembled WGS sequence"/>
</dbReference>
<comment type="caution">
    <text evidence="1">The sequence shown here is derived from an EMBL/GenBank/DDBJ whole genome shotgun (WGS) entry which is preliminary data.</text>
</comment>
<dbReference type="RefSeq" id="WP_168976021.1">
    <property type="nucleotide sequence ID" value="NZ_JABAGO010000042.1"/>
</dbReference>
<sequence length="171" mass="18410">MFNQGGFNLLPFNQAKEEISSSSITLSAESGMTVTASVEYAGKAILSAESGDSITGNCQYAASASLAAESNISANGIRERISAATLSGTSGMSVNGRRMRVYEMHVDIVQPGQEIIIDTEKMTAVANGRSVLNQLSSLSLPIQPGKNIITYTDTEKERSIDLIMRYRERSY</sequence>
<reference evidence="1 2" key="1">
    <citation type="submission" date="2020-04" db="EMBL/GenBank/DDBJ databases">
        <authorList>
            <person name="Hitch T.C.A."/>
            <person name="Wylensek D."/>
            <person name="Clavel T."/>
        </authorList>
    </citation>
    <scope>NUCLEOTIDE SEQUENCE [LARGE SCALE GENOMIC DNA]</scope>
    <source>
        <strain evidence="1 2">WB01_D5_05</strain>
    </source>
</reference>
<organism evidence="1 2">
    <name type="scientific">Aneurinibacillus aneurinilyticus</name>
    <name type="common">Bacillus aneurinolyticus</name>
    <dbReference type="NCBI Taxonomy" id="1391"/>
    <lineage>
        <taxon>Bacteria</taxon>
        <taxon>Bacillati</taxon>
        <taxon>Bacillota</taxon>
        <taxon>Bacilli</taxon>
        <taxon>Bacillales</taxon>
        <taxon>Paenibacillaceae</taxon>
        <taxon>Aneurinibacillus group</taxon>
        <taxon>Aneurinibacillus</taxon>
    </lineage>
</organism>
<proteinExistence type="predicted"/>